<reference evidence="2 3" key="1">
    <citation type="submission" date="2020-04" db="EMBL/GenBank/DDBJ databases">
        <title>Gordonia sp. nov. TBRC 11910.</title>
        <authorList>
            <person name="Suriyachadkun C."/>
        </authorList>
    </citation>
    <scope>NUCLEOTIDE SEQUENCE [LARGE SCALE GENOMIC DNA]</scope>
    <source>
        <strain evidence="2 3">TBRC 11910</strain>
    </source>
</reference>
<dbReference type="PANTHER" id="PTHR36510">
    <property type="entry name" value="GLUTAMATE--CYSTEINE LIGASE 2-RELATED"/>
    <property type="match status" value="1"/>
</dbReference>
<dbReference type="GO" id="GO:0016879">
    <property type="term" value="F:ligase activity, forming carbon-nitrogen bonds"/>
    <property type="evidence" value="ECO:0007669"/>
    <property type="project" value="TreeGrafter"/>
</dbReference>
<dbReference type="AlphaFoldDB" id="A0A848L5Z6"/>
<keyword evidence="3" id="KW-1185">Reference proteome</keyword>
<dbReference type="EMBL" id="JABBNB010000035">
    <property type="protein sequence ID" value="NMO04435.1"/>
    <property type="molecule type" value="Genomic_DNA"/>
</dbReference>
<protein>
    <submittedName>
        <fullName evidence="2">Glutamate--cysteine ligase</fullName>
    </submittedName>
</protein>
<keyword evidence="2" id="KW-0436">Ligase</keyword>
<organism evidence="2 3">
    <name type="scientific">Gordonia asplenii</name>
    <dbReference type="NCBI Taxonomy" id="2725283"/>
    <lineage>
        <taxon>Bacteria</taxon>
        <taxon>Bacillati</taxon>
        <taxon>Actinomycetota</taxon>
        <taxon>Actinomycetes</taxon>
        <taxon>Mycobacteriales</taxon>
        <taxon>Gordoniaceae</taxon>
        <taxon>Gordonia</taxon>
    </lineage>
</organism>
<evidence type="ECO:0000313" key="2">
    <source>
        <dbReference type="EMBL" id="NMO04435.1"/>
    </source>
</evidence>
<name>A0A848L5Z6_9ACTN</name>
<dbReference type="Gene3D" id="3.30.590.20">
    <property type="match status" value="1"/>
</dbReference>
<dbReference type="SUPFAM" id="SSF55931">
    <property type="entry name" value="Glutamine synthetase/guanido kinase"/>
    <property type="match status" value="1"/>
</dbReference>
<dbReference type="InterPro" id="IPR050141">
    <property type="entry name" value="GCL_type2/YbdK_subfam"/>
</dbReference>
<dbReference type="PANTHER" id="PTHR36510:SF3">
    <property type="entry name" value="CONSERVED PROTEIN"/>
    <property type="match status" value="1"/>
</dbReference>
<dbReference type="Proteomes" id="UP000550729">
    <property type="component" value="Unassembled WGS sequence"/>
</dbReference>
<evidence type="ECO:0000256" key="1">
    <source>
        <dbReference type="ARBA" id="ARBA00048819"/>
    </source>
</evidence>
<dbReference type="InterPro" id="IPR016602">
    <property type="entry name" value="UCP012666"/>
</dbReference>
<accession>A0A848L5Z6</accession>
<gene>
    <name evidence="2" type="ORF">HH308_24755</name>
</gene>
<comment type="caution">
    <text evidence="2">The sequence shown here is derived from an EMBL/GenBank/DDBJ whole genome shotgun (WGS) entry which is preliminary data.</text>
</comment>
<dbReference type="Pfam" id="PF04107">
    <property type="entry name" value="GCS2"/>
    <property type="match status" value="1"/>
</dbReference>
<dbReference type="InterPro" id="IPR006336">
    <property type="entry name" value="GCS2"/>
</dbReference>
<proteinExistence type="predicted"/>
<comment type="catalytic activity">
    <reaction evidence="1">
        <text>L-cysteine + L-glutamate + ATP = gamma-L-glutamyl-L-cysteine + ADP + phosphate + H(+)</text>
        <dbReference type="Rhea" id="RHEA:13285"/>
        <dbReference type="ChEBI" id="CHEBI:15378"/>
        <dbReference type="ChEBI" id="CHEBI:29985"/>
        <dbReference type="ChEBI" id="CHEBI:30616"/>
        <dbReference type="ChEBI" id="CHEBI:35235"/>
        <dbReference type="ChEBI" id="CHEBI:43474"/>
        <dbReference type="ChEBI" id="CHEBI:58173"/>
        <dbReference type="ChEBI" id="CHEBI:456216"/>
        <dbReference type="EC" id="6.3.2.2"/>
    </reaction>
</comment>
<dbReference type="PIRSF" id="PIRSF012666">
    <property type="entry name" value="UCP012666"/>
    <property type="match status" value="1"/>
</dbReference>
<dbReference type="RefSeq" id="WP_170196939.1">
    <property type="nucleotide sequence ID" value="NZ_JABBNB010000035.1"/>
</dbReference>
<dbReference type="InterPro" id="IPR014746">
    <property type="entry name" value="Gln_synth/guanido_kin_cat_dom"/>
</dbReference>
<sequence>MGIDVAKRTFTGDDRVQFRRQVSRGTEAIARMLSDGLFTDHGKPPEPLLGMEVELNLVDAEMAPALANAAVLDSIADPDFQTELAQFNIEINVAPRPLTDDETLALEQQLRASLNNAEARAAAIDTHLVMTGMLPTLTAEHFSDQALSANPRYGLLNEQIFAARGEDIEIDITGVELDSDSKPERLRLTTDSIVPEAACTSLQLHLRVAPEDFADHWNAAQAIAGIQVALSGNSPFFAGSALWHESRIAVFEQATDTRPLELKNQGVRPRVWFGERWITTIFDLFEENTRYFPALLPVSTDINPLDVLEHGGIPNLDELRLHNGTVYRWNRPVYDVVDGHAHLRVENRVLPAGPTVVDTMANAAFYYGLLRGLVEQDRPVWSQMSFDAAAENLHSGAREGFGAQLYWPKVGWVRPDELTLRKLLPIADAGLQSFGVSAKARSRYLSVIEGRCLSRQTGSEWQRRSVSAREAAGDDRATALAGMLADYVALMHEGEPAHTWAL</sequence>
<evidence type="ECO:0000313" key="3">
    <source>
        <dbReference type="Proteomes" id="UP000550729"/>
    </source>
</evidence>